<accession>A0ABQ5B2Q9</accession>
<reference evidence="2" key="1">
    <citation type="journal article" date="2022" name="Int. J. Mol. Sci.">
        <title>Draft Genome of Tanacetum Coccineum: Genomic Comparison of Closely Related Tanacetum-Family Plants.</title>
        <authorList>
            <person name="Yamashiro T."/>
            <person name="Shiraishi A."/>
            <person name="Nakayama K."/>
            <person name="Satake H."/>
        </authorList>
    </citation>
    <scope>NUCLEOTIDE SEQUENCE</scope>
</reference>
<dbReference type="Proteomes" id="UP001151760">
    <property type="component" value="Unassembled WGS sequence"/>
</dbReference>
<proteinExistence type="predicted"/>
<sequence length="85" mass="9318">MTGPTPDPVTPVNQVIANGKNPNDSPSLQDQILDHFSSLKALIKQHNEKSGTGIEPIRLTFGNDEEVKARRGVVKEVGEKRDEDL</sequence>
<dbReference type="EMBL" id="BQNB010012875">
    <property type="protein sequence ID" value="GJT09010.1"/>
    <property type="molecule type" value="Genomic_DNA"/>
</dbReference>
<organism evidence="2 3">
    <name type="scientific">Tanacetum coccineum</name>
    <dbReference type="NCBI Taxonomy" id="301880"/>
    <lineage>
        <taxon>Eukaryota</taxon>
        <taxon>Viridiplantae</taxon>
        <taxon>Streptophyta</taxon>
        <taxon>Embryophyta</taxon>
        <taxon>Tracheophyta</taxon>
        <taxon>Spermatophyta</taxon>
        <taxon>Magnoliopsida</taxon>
        <taxon>eudicotyledons</taxon>
        <taxon>Gunneridae</taxon>
        <taxon>Pentapetalae</taxon>
        <taxon>asterids</taxon>
        <taxon>campanulids</taxon>
        <taxon>Asterales</taxon>
        <taxon>Asteraceae</taxon>
        <taxon>Asteroideae</taxon>
        <taxon>Anthemideae</taxon>
        <taxon>Anthemidinae</taxon>
        <taxon>Tanacetum</taxon>
    </lineage>
</organism>
<evidence type="ECO:0000313" key="2">
    <source>
        <dbReference type="EMBL" id="GJT09010.1"/>
    </source>
</evidence>
<name>A0ABQ5B2Q9_9ASTR</name>
<feature type="compositionally biased region" description="Polar residues" evidence="1">
    <location>
        <begin position="11"/>
        <end position="29"/>
    </location>
</feature>
<evidence type="ECO:0000313" key="3">
    <source>
        <dbReference type="Proteomes" id="UP001151760"/>
    </source>
</evidence>
<reference evidence="2" key="2">
    <citation type="submission" date="2022-01" db="EMBL/GenBank/DDBJ databases">
        <authorList>
            <person name="Yamashiro T."/>
            <person name="Shiraishi A."/>
            <person name="Satake H."/>
            <person name="Nakayama K."/>
        </authorList>
    </citation>
    <scope>NUCLEOTIDE SEQUENCE</scope>
</reference>
<protein>
    <submittedName>
        <fullName evidence="2">Uncharacterized protein</fullName>
    </submittedName>
</protein>
<gene>
    <name evidence="2" type="ORF">Tco_0843472</name>
</gene>
<comment type="caution">
    <text evidence="2">The sequence shown here is derived from an EMBL/GenBank/DDBJ whole genome shotgun (WGS) entry which is preliminary data.</text>
</comment>
<feature type="region of interest" description="Disordered" evidence="1">
    <location>
        <begin position="1"/>
        <end position="29"/>
    </location>
</feature>
<keyword evidence="3" id="KW-1185">Reference proteome</keyword>
<evidence type="ECO:0000256" key="1">
    <source>
        <dbReference type="SAM" id="MobiDB-lite"/>
    </source>
</evidence>